<dbReference type="RefSeq" id="WP_378962070.1">
    <property type="nucleotide sequence ID" value="NZ_JBHSBY010000135.1"/>
</dbReference>
<feature type="transmembrane region" description="Helical" evidence="1">
    <location>
        <begin position="59"/>
        <end position="77"/>
    </location>
</feature>
<accession>A0ABV8NQU9</accession>
<comment type="caution">
    <text evidence="2">The sequence shown here is derived from an EMBL/GenBank/DDBJ whole genome shotgun (WGS) entry which is preliminary data.</text>
</comment>
<evidence type="ECO:0000313" key="3">
    <source>
        <dbReference type="Proteomes" id="UP001595792"/>
    </source>
</evidence>
<feature type="transmembrane region" description="Helical" evidence="1">
    <location>
        <begin position="32"/>
        <end position="53"/>
    </location>
</feature>
<evidence type="ECO:0000313" key="2">
    <source>
        <dbReference type="EMBL" id="MFC4198198.1"/>
    </source>
</evidence>
<organism evidence="2 3">
    <name type="scientific">Pedobacter jamesrossensis</name>
    <dbReference type="NCBI Taxonomy" id="1908238"/>
    <lineage>
        <taxon>Bacteria</taxon>
        <taxon>Pseudomonadati</taxon>
        <taxon>Bacteroidota</taxon>
        <taxon>Sphingobacteriia</taxon>
        <taxon>Sphingobacteriales</taxon>
        <taxon>Sphingobacteriaceae</taxon>
        <taxon>Pedobacter</taxon>
    </lineage>
</organism>
<reference evidence="3" key="1">
    <citation type="journal article" date="2019" name="Int. J. Syst. Evol. Microbiol.">
        <title>The Global Catalogue of Microorganisms (GCM) 10K type strain sequencing project: providing services to taxonomists for standard genome sequencing and annotation.</title>
        <authorList>
            <consortium name="The Broad Institute Genomics Platform"/>
            <consortium name="The Broad Institute Genome Sequencing Center for Infectious Disease"/>
            <person name="Wu L."/>
            <person name="Ma J."/>
        </authorList>
    </citation>
    <scope>NUCLEOTIDE SEQUENCE [LARGE SCALE GENOMIC DNA]</scope>
    <source>
        <strain evidence="3">CCM 8689</strain>
    </source>
</reference>
<dbReference type="EMBL" id="JBHSBY010000135">
    <property type="protein sequence ID" value="MFC4198198.1"/>
    <property type="molecule type" value="Genomic_DNA"/>
</dbReference>
<proteinExistence type="predicted"/>
<keyword evidence="1" id="KW-0812">Transmembrane</keyword>
<protein>
    <submittedName>
        <fullName evidence="2">DUF983 domain-containing protein</fullName>
    </submittedName>
</protein>
<keyword evidence="1" id="KW-1133">Transmembrane helix</keyword>
<keyword evidence="1" id="KW-0472">Membrane</keyword>
<evidence type="ECO:0000256" key="1">
    <source>
        <dbReference type="SAM" id="Phobius"/>
    </source>
</evidence>
<dbReference type="Proteomes" id="UP001595792">
    <property type="component" value="Unassembled WGS sequence"/>
</dbReference>
<gene>
    <name evidence="2" type="ORF">ACFOUY_15945</name>
</gene>
<dbReference type="InterPro" id="IPR009325">
    <property type="entry name" value="DUF983"/>
</dbReference>
<name>A0ABV8NQU9_9SPHI</name>
<keyword evidence="3" id="KW-1185">Reference proteome</keyword>
<sequence length="126" mass="14801">MFHWKYDQMNKKCTCCNLNYEIEPGFFIGAMYVSYVFIVAELVNAGILAFMIFGEDDQWAIIATTIAPVILLFTFNYRYARTLLLHILSPIKYDKSAGRNCRQVSGLCEKRYRAKNRQWVNLMYTK</sequence>
<dbReference type="Pfam" id="PF06170">
    <property type="entry name" value="DUF983"/>
    <property type="match status" value="1"/>
</dbReference>